<dbReference type="Proteomes" id="UP000199071">
    <property type="component" value="Unassembled WGS sequence"/>
</dbReference>
<reference evidence="2 3" key="1">
    <citation type="submission" date="2016-10" db="EMBL/GenBank/DDBJ databases">
        <authorList>
            <person name="de Groot N.N."/>
        </authorList>
    </citation>
    <scope>NUCLEOTIDE SEQUENCE [LARGE SCALE GENOMIC DNA]</scope>
    <source>
        <strain evidence="2 3">ATCC 35022</strain>
    </source>
</reference>
<organism evidence="2 3">
    <name type="scientific">Bauldia litoralis</name>
    <dbReference type="NCBI Taxonomy" id="665467"/>
    <lineage>
        <taxon>Bacteria</taxon>
        <taxon>Pseudomonadati</taxon>
        <taxon>Pseudomonadota</taxon>
        <taxon>Alphaproteobacteria</taxon>
        <taxon>Hyphomicrobiales</taxon>
        <taxon>Kaistiaceae</taxon>
        <taxon>Bauldia</taxon>
    </lineage>
</organism>
<evidence type="ECO:0000259" key="1">
    <source>
        <dbReference type="Pfam" id="PF13467"/>
    </source>
</evidence>
<evidence type="ECO:0000313" key="2">
    <source>
        <dbReference type="EMBL" id="SDB40064.1"/>
    </source>
</evidence>
<dbReference type="STRING" id="665467.SAMN02982931_03003"/>
<dbReference type="Pfam" id="PF13467">
    <property type="entry name" value="RHH_4"/>
    <property type="match status" value="1"/>
</dbReference>
<dbReference type="AlphaFoldDB" id="A0A1G6D4G1"/>
<dbReference type="Gene3D" id="1.10.3990.20">
    <property type="entry name" value="protein bp1543"/>
    <property type="match status" value="1"/>
</dbReference>
<evidence type="ECO:0000313" key="3">
    <source>
        <dbReference type="Proteomes" id="UP000199071"/>
    </source>
</evidence>
<dbReference type="EMBL" id="FMXQ01000006">
    <property type="protein sequence ID" value="SDB40064.1"/>
    <property type="molecule type" value="Genomic_DNA"/>
</dbReference>
<keyword evidence="3" id="KW-1185">Reference proteome</keyword>
<protein>
    <submittedName>
        <fullName evidence="2">Ribbon-helix-helix domain-containing protein</fullName>
    </submittedName>
</protein>
<feature type="domain" description="Ribbon-helix-helix" evidence="1">
    <location>
        <begin position="2"/>
        <end position="64"/>
    </location>
</feature>
<dbReference type="InterPro" id="IPR038268">
    <property type="entry name" value="RHH_sf"/>
</dbReference>
<proteinExistence type="predicted"/>
<name>A0A1G6D4G1_9HYPH</name>
<gene>
    <name evidence="2" type="ORF">SAMN02982931_03003</name>
</gene>
<dbReference type="RefSeq" id="WP_244521281.1">
    <property type="nucleotide sequence ID" value="NZ_FMXQ01000006.1"/>
</dbReference>
<dbReference type="InterPro" id="IPR027373">
    <property type="entry name" value="RHH_dom"/>
</dbReference>
<sequence length="72" mass="8062">MKRSISIAGHRTSVSVEDPFWDGLTEIAESRKRSVAAVIADIDRERPEQVNLSSAIRIFVLQHYRKIAAPDG</sequence>
<accession>A0A1G6D4G1</accession>